<protein>
    <submittedName>
        <fullName evidence="1">DNA-binding protein</fullName>
    </submittedName>
</protein>
<organism evidence="1 2">
    <name type="scientific">Pontibaca salina</name>
    <dbReference type="NCBI Taxonomy" id="2795731"/>
    <lineage>
        <taxon>Bacteria</taxon>
        <taxon>Pseudomonadati</taxon>
        <taxon>Pseudomonadota</taxon>
        <taxon>Alphaproteobacteria</taxon>
        <taxon>Rhodobacterales</taxon>
        <taxon>Roseobacteraceae</taxon>
        <taxon>Pontibaca</taxon>
    </lineage>
</organism>
<name>A0A934HN05_9RHOB</name>
<evidence type="ECO:0000313" key="1">
    <source>
        <dbReference type="EMBL" id="MBI6628357.1"/>
    </source>
</evidence>
<reference evidence="1" key="1">
    <citation type="submission" date="2020-12" db="EMBL/GenBank/DDBJ databases">
        <title>Pontibaca salina gen. nov., sp. nov., isolated from marine sediment.</title>
        <authorList>
            <person name="Bo J."/>
            <person name="Wang S."/>
            <person name="Song X."/>
            <person name="Du Z."/>
        </authorList>
    </citation>
    <scope>NUCLEOTIDE SEQUENCE</scope>
    <source>
        <strain evidence="1">S1109L</strain>
    </source>
</reference>
<sequence length="71" mass="7848">MAPLRVTPRLLSAPLAAEYLAVSVSTLRLLPIPRRALGSRRLYDARDLDAYADSLPYDEPKGENTCDDLFG</sequence>
<dbReference type="Proteomes" id="UP000613255">
    <property type="component" value="Unassembled WGS sequence"/>
</dbReference>
<dbReference type="AlphaFoldDB" id="A0A934HN05"/>
<dbReference type="RefSeq" id="WP_198684385.1">
    <property type="nucleotide sequence ID" value="NZ_JAEIJD010000001.1"/>
</dbReference>
<comment type="caution">
    <text evidence="1">The sequence shown here is derived from an EMBL/GenBank/DDBJ whole genome shotgun (WGS) entry which is preliminary data.</text>
</comment>
<keyword evidence="1" id="KW-0238">DNA-binding</keyword>
<keyword evidence="2" id="KW-1185">Reference proteome</keyword>
<dbReference type="EMBL" id="JAEIJD010000001">
    <property type="protein sequence ID" value="MBI6628357.1"/>
    <property type="molecule type" value="Genomic_DNA"/>
</dbReference>
<proteinExistence type="predicted"/>
<evidence type="ECO:0000313" key="2">
    <source>
        <dbReference type="Proteomes" id="UP000613255"/>
    </source>
</evidence>
<accession>A0A934HN05</accession>
<dbReference type="GO" id="GO:0003677">
    <property type="term" value="F:DNA binding"/>
    <property type="evidence" value="ECO:0007669"/>
    <property type="project" value="UniProtKB-KW"/>
</dbReference>
<gene>
    <name evidence="1" type="ORF">JAO82_00545</name>
</gene>